<comment type="caution">
    <text evidence="1">The sequence shown here is derived from an EMBL/GenBank/DDBJ whole genome shotgun (WGS) entry which is preliminary data.</text>
</comment>
<keyword evidence="2" id="KW-1185">Reference proteome</keyword>
<proteinExistence type="predicted"/>
<sequence length="76" mass="8531">MPLVLAPGNAHPNVQCWQVYCLDVWMAAALYLHSHQIRQCQSLSRNLAAFSECSSMNGQTSKVQSIRPRIPQMMSV</sequence>
<dbReference type="Proteomes" id="UP001279734">
    <property type="component" value="Unassembled WGS sequence"/>
</dbReference>
<reference evidence="1" key="1">
    <citation type="submission" date="2023-05" db="EMBL/GenBank/DDBJ databases">
        <title>Nepenthes gracilis genome sequencing.</title>
        <authorList>
            <person name="Fukushima K."/>
        </authorList>
    </citation>
    <scope>NUCLEOTIDE SEQUENCE</scope>
    <source>
        <strain evidence="1">SING2019-196</strain>
    </source>
</reference>
<dbReference type="AlphaFoldDB" id="A0AAD3SI19"/>
<protein>
    <submittedName>
        <fullName evidence="1">Uncharacterized protein</fullName>
    </submittedName>
</protein>
<dbReference type="EMBL" id="BSYO01000010">
    <property type="protein sequence ID" value="GMH11121.1"/>
    <property type="molecule type" value="Genomic_DNA"/>
</dbReference>
<evidence type="ECO:0000313" key="2">
    <source>
        <dbReference type="Proteomes" id="UP001279734"/>
    </source>
</evidence>
<evidence type="ECO:0000313" key="1">
    <source>
        <dbReference type="EMBL" id="GMH11121.1"/>
    </source>
</evidence>
<organism evidence="1 2">
    <name type="scientific">Nepenthes gracilis</name>
    <name type="common">Slender pitcher plant</name>
    <dbReference type="NCBI Taxonomy" id="150966"/>
    <lineage>
        <taxon>Eukaryota</taxon>
        <taxon>Viridiplantae</taxon>
        <taxon>Streptophyta</taxon>
        <taxon>Embryophyta</taxon>
        <taxon>Tracheophyta</taxon>
        <taxon>Spermatophyta</taxon>
        <taxon>Magnoliopsida</taxon>
        <taxon>eudicotyledons</taxon>
        <taxon>Gunneridae</taxon>
        <taxon>Pentapetalae</taxon>
        <taxon>Caryophyllales</taxon>
        <taxon>Nepenthaceae</taxon>
        <taxon>Nepenthes</taxon>
    </lineage>
</organism>
<gene>
    <name evidence="1" type="ORF">Nepgr_012962</name>
</gene>
<accession>A0AAD3SI19</accession>
<name>A0AAD3SI19_NEPGR</name>